<organism evidence="1">
    <name type="scientific">Daphnia magna</name>
    <dbReference type="NCBI Taxonomy" id="35525"/>
    <lineage>
        <taxon>Eukaryota</taxon>
        <taxon>Metazoa</taxon>
        <taxon>Ecdysozoa</taxon>
        <taxon>Arthropoda</taxon>
        <taxon>Crustacea</taxon>
        <taxon>Branchiopoda</taxon>
        <taxon>Diplostraca</taxon>
        <taxon>Cladocera</taxon>
        <taxon>Anomopoda</taxon>
        <taxon>Daphniidae</taxon>
        <taxon>Daphnia</taxon>
    </lineage>
</organism>
<evidence type="ECO:0000313" key="1">
    <source>
        <dbReference type="EMBL" id="JAN77803.1"/>
    </source>
</evidence>
<reference evidence="1" key="1">
    <citation type="submission" date="2015-10" db="EMBL/GenBank/DDBJ databases">
        <title>EvidentialGene: Evidence-directed Construction of Complete mRNA Transcriptomes without Genomes.</title>
        <authorList>
            <person name="Gilbert D.G."/>
        </authorList>
    </citation>
    <scope>NUCLEOTIDE SEQUENCE</scope>
</reference>
<proteinExistence type="predicted"/>
<name>A0A0P6HLQ8_9CRUS</name>
<dbReference type="EMBL" id="GDIQ01016934">
    <property type="protein sequence ID" value="JAN77803.1"/>
    <property type="molecule type" value="Transcribed_RNA"/>
</dbReference>
<dbReference type="AlphaFoldDB" id="A0A0P6HLQ8"/>
<sequence>MTCCSCRFQLTALVLYGSKTQKVCLSLVFFLFFPLFFLFLACKVRKRLPYFFSSGETTRVSVLNCMIIKVLVSDEISIILLVYRFALRLSYHK</sequence>
<protein>
    <submittedName>
        <fullName evidence="1">Uncharacterized protein</fullName>
    </submittedName>
</protein>
<accession>A0A0P6HLQ8</accession>